<comment type="subunit">
    <text evidence="7">Interacts with the RNAP. Has a higher affinity for the core RNAP than for the holoenzyme. Its ATPase activity is stimulated by binding to RNAP.</text>
</comment>
<dbReference type="InterPro" id="IPR049730">
    <property type="entry name" value="SNF2/RAD54-like_C"/>
</dbReference>
<feature type="binding site" evidence="7">
    <location>
        <begin position="172"/>
        <end position="179"/>
    </location>
    <ligand>
        <name>ATP</name>
        <dbReference type="ChEBI" id="CHEBI:30616"/>
    </ligand>
</feature>
<evidence type="ECO:0000313" key="11">
    <source>
        <dbReference type="Proteomes" id="UP001169760"/>
    </source>
</evidence>
<keyword evidence="5 7" id="KW-0010">Activator</keyword>
<keyword evidence="3 7" id="KW-0805">Transcription regulation</keyword>
<dbReference type="GO" id="GO:0005524">
    <property type="term" value="F:ATP binding"/>
    <property type="evidence" value="ECO:0007669"/>
    <property type="project" value="UniProtKB-UniRule"/>
</dbReference>
<evidence type="ECO:0000256" key="6">
    <source>
        <dbReference type="ARBA" id="ARBA00023163"/>
    </source>
</evidence>
<dbReference type="Gene3D" id="2.30.30.140">
    <property type="match status" value="1"/>
</dbReference>
<dbReference type="InterPro" id="IPR040766">
    <property type="entry name" value="Tudor_2_RapA"/>
</dbReference>
<dbReference type="GO" id="GO:0003677">
    <property type="term" value="F:DNA binding"/>
    <property type="evidence" value="ECO:0007669"/>
    <property type="project" value="UniProtKB-KW"/>
</dbReference>
<protein>
    <recommendedName>
        <fullName evidence="7">RNA polymerase-associated protein RapA</fullName>
        <ecNumber evidence="7">3.6.4.-</ecNumber>
    </recommendedName>
    <alternativeName>
        <fullName evidence="7">ATP-dependent helicase HepA</fullName>
    </alternativeName>
</protein>
<dbReference type="Proteomes" id="UP001169760">
    <property type="component" value="Unassembled WGS sequence"/>
</dbReference>
<evidence type="ECO:0000256" key="7">
    <source>
        <dbReference type="HAMAP-Rule" id="MF_01821"/>
    </source>
</evidence>
<sequence>MTDFVQGQRWVVDSEPELGLGMVVGMDERTVTILFPEVDTERRYNAQQAPLTRIQFEVGDEIQPREGESQIVATVHEQNGVLVYETQNGQLVVETMLAGSIRLNQPYMRLITGQLDKPNWFHFRRKFDNAMTKAWCSGLKGYLGVRANLIPHQLYVATSACNRERVRVLLADEVGLGKTLEAGLILSRLLKLERVSRALIIVPDTLQVQWLVELVRKFSLYPSLYDGEGYDFGNAGVHIVPHSALITEQENLLSHDFDIAIVDEAHHISMESEGFAVLKMLSTLLNHLILLTATPEQLGAESHFARLQLLDAAKFTDFDSFISQENTYAELSKRIQDLPAGKDQLVADLGLEPGDDEFVIKQLLDQHGVGRVMFRNARKAVAGFPARICLPHQLEEDGWDSKFEWLAQWLKANPKQKALVICHTADTVKECELYLWEKHGIDVAVFYEEQTLIERDKSAAYFADEERGARILLCSEIGSEGRNFQFSSHLICLDLPDHPELLEQRIGRLDRIGQKNDVSVHVPCHPESDTAKQLFWYNDVLNCVEQQNPASTAIHDKYWQQDSLSWGSADLAEIREELAQLQLKIVEGRDALLELNSCRQPFADQLAQSIADFEQATPEELVSEASELLQFHYEQTFDGIFSLIPSDKMLIPALPGLPAEGVELTYDRDIANSREDLHFLTWDSPFIEGLWELLHHSELGSASVAMLPSRQLPAGHCLLEVCFDFMIQSPAAKECLPFIQESSVRSLVLDVGENDLSGILPESALEANLQGVKKHLAREVIKSRKEAIPQWFKKAEDISVAKKSEVQEAATERAQSFFEGEIKRLKTLKAKNPLIDDAEIALLEAKSQAVQHAINHAAHLQLSAIRLIVITPAE</sequence>
<evidence type="ECO:0000256" key="3">
    <source>
        <dbReference type="ARBA" id="ARBA00023015"/>
    </source>
</evidence>
<dbReference type="PANTHER" id="PTHR45766:SF6">
    <property type="entry name" value="SWI_SNF-RELATED MATRIX-ASSOCIATED ACTIN-DEPENDENT REGULATOR OF CHROMATIN SUBFAMILY A-LIKE PROTEIN 1"/>
    <property type="match status" value="1"/>
</dbReference>
<dbReference type="InterPro" id="IPR014001">
    <property type="entry name" value="Helicase_ATP-bd"/>
</dbReference>
<dbReference type="Pfam" id="PF18337">
    <property type="entry name" value="Tudor_RapA"/>
    <property type="match status" value="1"/>
</dbReference>
<feature type="short sequence motif" description="DEAH box" evidence="7">
    <location>
        <begin position="263"/>
        <end position="266"/>
    </location>
</feature>
<dbReference type="GO" id="GO:0006355">
    <property type="term" value="P:regulation of DNA-templated transcription"/>
    <property type="evidence" value="ECO:0007669"/>
    <property type="project" value="UniProtKB-UniRule"/>
</dbReference>
<dbReference type="Gene3D" id="3.30.360.80">
    <property type="match status" value="1"/>
</dbReference>
<dbReference type="InterPro" id="IPR038718">
    <property type="entry name" value="SNF2-like_sf"/>
</dbReference>
<dbReference type="Gene3D" id="3.40.50.10810">
    <property type="entry name" value="Tandem AAA-ATPase domain"/>
    <property type="match status" value="1"/>
</dbReference>
<evidence type="ECO:0000256" key="1">
    <source>
        <dbReference type="ARBA" id="ARBA00022801"/>
    </source>
</evidence>
<dbReference type="SMART" id="SM00487">
    <property type="entry name" value="DEXDc"/>
    <property type="match status" value="1"/>
</dbReference>
<dbReference type="PANTHER" id="PTHR45766">
    <property type="entry name" value="DNA ANNEALING HELICASE AND ENDONUCLEASE ZRANB3 FAMILY MEMBER"/>
    <property type="match status" value="1"/>
</dbReference>
<dbReference type="Pfam" id="PF18339">
    <property type="entry name" value="Tudor_1_RapA"/>
    <property type="match status" value="1"/>
</dbReference>
<dbReference type="Gene3D" id="6.10.140.1500">
    <property type="match status" value="1"/>
</dbReference>
<feature type="domain" description="Helicase C-terminal" evidence="9">
    <location>
        <begin position="402"/>
        <end position="552"/>
    </location>
</feature>
<keyword evidence="7" id="KW-0547">Nucleotide-binding</keyword>
<dbReference type="GO" id="GO:0004386">
    <property type="term" value="F:helicase activity"/>
    <property type="evidence" value="ECO:0007669"/>
    <property type="project" value="UniProtKB-UniRule"/>
</dbReference>
<dbReference type="GO" id="GO:0016817">
    <property type="term" value="F:hydrolase activity, acting on acid anhydrides"/>
    <property type="evidence" value="ECO:0007669"/>
    <property type="project" value="InterPro"/>
</dbReference>
<evidence type="ECO:0000259" key="9">
    <source>
        <dbReference type="PROSITE" id="PS51194"/>
    </source>
</evidence>
<dbReference type="Gene3D" id="2.30.30.930">
    <property type="match status" value="1"/>
</dbReference>
<dbReference type="EC" id="3.6.4.-" evidence="7"/>
<dbReference type="Gene3D" id="3.40.50.300">
    <property type="entry name" value="P-loop containing nucleotide triphosphate hydrolases"/>
    <property type="match status" value="1"/>
</dbReference>
<dbReference type="InterPro" id="IPR000330">
    <property type="entry name" value="SNF2_N"/>
</dbReference>
<proteinExistence type="inferred from homology"/>
<dbReference type="SUPFAM" id="SSF52540">
    <property type="entry name" value="P-loop containing nucleoside triphosphate hydrolases"/>
    <property type="match status" value="2"/>
</dbReference>
<accession>A0AAW7XAL6</accession>
<comment type="function">
    <text evidence="7">Transcription regulator that activates transcription by stimulating RNA polymerase (RNAP) recycling in case of stress conditions such as supercoiled DNA or high salt concentrations. Probably acts by releasing the RNAP, when it is trapped or immobilized on tightly supercoiled DNA. Does not activate transcription on linear DNA. Probably not involved in DNA repair.</text>
</comment>
<keyword evidence="2 7" id="KW-0347">Helicase</keyword>
<dbReference type="PROSITE" id="PS51194">
    <property type="entry name" value="HELICASE_CTER"/>
    <property type="match status" value="1"/>
</dbReference>
<comment type="caution">
    <text evidence="10">The sequence shown here is derived from an EMBL/GenBank/DDBJ whole genome shotgun (WGS) entry which is preliminary data.</text>
</comment>
<name>A0AAW7XAL6_9GAMM</name>
<reference evidence="10" key="1">
    <citation type="submission" date="2023-07" db="EMBL/GenBank/DDBJ databases">
        <title>Genome content predicts the carbon catabolic preferences of heterotrophic bacteria.</title>
        <authorList>
            <person name="Gralka M."/>
        </authorList>
    </citation>
    <scope>NUCLEOTIDE SEQUENCE</scope>
    <source>
        <strain evidence="10">I3M17_2</strain>
    </source>
</reference>
<evidence type="ECO:0000256" key="5">
    <source>
        <dbReference type="ARBA" id="ARBA00023159"/>
    </source>
</evidence>
<keyword evidence="7" id="KW-0067">ATP-binding</keyword>
<dbReference type="CDD" id="cd18793">
    <property type="entry name" value="SF2_C_SNF"/>
    <property type="match status" value="1"/>
</dbReference>
<dbReference type="InterPro" id="IPR027417">
    <property type="entry name" value="P-loop_NTPase"/>
</dbReference>
<keyword evidence="6 7" id="KW-0804">Transcription</keyword>
<dbReference type="Pfam" id="PF12137">
    <property type="entry name" value="RapA_C"/>
    <property type="match status" value="1"/>
</dbReference>
<dbReference type="InterPro" id="IPR040765">
    <property type="entry name" value="Tudor_1_RapA"/>
</dbReference>
<dbReference type="InterPro" id="IPR001650">
    <property type="entry name" value="Helicase_C-like"/>
</dbReference>
<evidence type="ECO:0000256" key="4">
    <source>
        <dbReference type="ARBA" id="ARBA00023125"/>
    </source>
</evidence>
<comment type="similarity">
    <text evidence="7">Belongs to the SNF2/RAD54 helicase family. RapA subfamily.</text>
</comment>
<feature type="domain" description="Helicase ATP-binding" evidence="8">
    <location>
        <begin position="159"/>
        <end position="313"/>
    </location>
</feature>
<organism evidence="10 11">
    <name type="scientific">Saccharophagus degradans</name>
    <dbReference type="NCBI Taxonomy" id="86304"/>
    <lineage>
        <taxon>Bacteria</taxon>
        <taxon>Pseudomonadati</taxon>
        <taxon>Pseudomonadota</taxon>
        <taxon>Gammaproteobacteria</taxon>
        <taxon>Cellvibrionales</taxon>
        <taxon>Cellvibrionaceae</taxon>
        <taxon>Saccharophagus</taxon>
    </lineage>
</organism>
<keyword evidence="4 7" id="KW-0238">DNA-binding</keyword>
<dbReference type="InterPro" id="IPR023949">
    <property type="entry name" value="Helicase_RapA"/>
</dbReference>
<evidence type="ECO:0000256" key="2">
    <source>
        <dbReference type="ARBA" id="ARBA00022806"/>
    </source>
</evidence>
<dbReference type="Pfam" id="PF00271">
    <property type="entry name" value="Helicase_C"/>
    <property type="match status" value="1"/>
</dbReference>
<dbReference type="HAMAP" id="MF_01821">
    <property type="entry name" value="Helicase_RapA"/>
    <property type="match status" value="1"/>
</dbReference>
<evidence type="ECO:0000259" key="8">
    <source>
        <dbReference type="PROSITE" id="PS51192"/>
    </source>
</evidence>
<evidence type="ECO:0000313" key="10">
    <source>
        <dbReference type="EMBL" id="MDO6424250.1"/>
    </source>
</evidence>
<dbReference type="RefSeq" id="WP_303493643.1">
    <property type="nucleotide sequence ID" value="NZ_JAUOPB010000013.1"/>
</dbReference>
<keyword evidence="1 7" id="KW-0378">Hydrolase</keyword>
<dbReference type="Pfam" id="PF00176">
    <property type="entry name" value="SNF2-rel_dom"/>
    <property type="match status" value="1"/>
</dbReference>
<dbReference type="InterPro" id="IPR022737">
    <property type="entry name" value="RapA_C"/>
</dbReference>
<dbReference type="EMBL" id="JAUOPB010000013">
    <property type="protein sequence ID" value="MDO6424250.1"/>
    <property type="molecule type" value="Genomic_DNA"/>
</dbReference>
<dbReference type="SMART" id="SM00490">
    <property type="entry name" value="HELICc"/>
    <property type="match status" value="1"/>
</dbReference>
<gene>
    <name evidence="7" type="primary">rapA</name>
    <name evidence="10" type="ORF">Q4521_17325</name>
</gene>
<dbReference type="AlphaFoldDB" id="A0AAW7XAL6"/>
<dbReference type="PROSITE" id="PS51192">
    <property type="entry name" value="HELICASE_ATP_BIND_1"/>
    <property type="match status" value="1"/>
</dbReference>